<keyword evidence="3" id="KW-0342">GTP-binding</keyword>
<evidence type="ECO:0000256" key="1">
    <source>
        <dbReference type="ARBA" id="ARBA00022741"/>
    </source>
</evidence>
<dbReference type="AlphaFoldDB" id="A0A3B1BJG4"/>
<accession>A0A3B1BJG4</accession>
<evidence type="ECO:0000259" key="5">
    <source>
        <dbReference type="Pfam" id="PF22740"/>
    </source>
</evidence>
<evidence type="ECO:0000256" key="3">
    <source>
        <dbReference type="ARBA" id="ARBA00023134"/>
    </source>
</evidence>
<dbReference type="InterPro" id="IPR005337">
    <property type="entry name" value="RapZ-like"/>
</dbReference>
<dbReference type="NCBIfam" id="NF003828">
    <property type="entry name" value="PRK05416.1"/>
    <property type="match status" value="1"/>
</dbReference>
<name>A0A3B1BJG4_9ZZZZ</name>
<dbReference type="HAMAP" id="MF_00636">
    <property type="entry name" value="RapZ_like"/>
    <property type="match status" value="1"/>
</dbReference>
<dbReference type="Pfam" id="PF03668">
    <property type="entry name" value="RapZ-like_N"/>
    <property type="match status" value="1"/>
</dbReference>
<gene>
    <name evidence="6" type="ORF">MNBD_GAMMA24-2449</name>
</gene>
<dbReference type="SUPFAM" id="SSF52540">
    <property type="entry name" value="P-loop containing nucleoside triphosphate hydrolases"/>
    <property type="match status" value="1"/>
</dbReference>
<dbReference type="Gene3D" id="3.40.50.300">
    <property type="entry name" value="P-loop containing nucleotide triphosphate hydrolases"/>
    <property type="match status" value="1"/>
</dbReference>
<proteinExistence type="inferred from homology"/>
<evidence type="ECO:0000256" key="2">
    <source>
        <dbReference type="ARBA" id="ARBA00022840"/>
    </source>
</evidence>
<dbReference type="InterPro" id="IPR053930">
    <property type="entry name" value="RapZ-like_N"/>
</dbReference>
<reference evidence="6" key="1">
    <citation type="submission" date="2018-06" db="EMBL/GenBank/DDBJ databases">
        <authorList>
            <person name="Zhirakovskaya E."/>
        </authorList>
    </citation>
    <scope>NUCLEOTIDE SEQUENCE</scope>
</reference>
<keyword evidence="2" id="KW-0067">ATP-binding</keyword>
<keyword evidence="1" id="KW-0547">Nucleotide-binding</keyword>
<evidence type="ECO:0000259" key="4">
    <source>
        <dbReference type="Pfam" id="PF03668"/>
    </source>
</evidence>
<evidence type="ECO:0000313" key="6">
    <source>
        <dbReference type="EMBL" id="VAX11924.1"/>
    </source>
</evidence>
<dbReference type="PANTHER" id="PTHR30448:SF0">
    <property type="entry name" value="RNASE ADAPTER PROTEIN RAPZ"/>
    <property type="match status" value="1"/>
</dbReference>
<dbReference type="PANTHER" id="PTHR30448">
    <property type="entry name" value="RNASE ADAPTER PROTEIN RAPZ"/>
    <property type="match status" value="1"/>
</dbReference>
<dbReference type="InterPro" id="IPR027417">
    <property type="entry name" value="P-loop_NTPase"/>
</dbReference>
<dbReference type="Pfam" id="PF22740">
    <property type="entry name" value="PapZ_C"/>
    <property type="match status" value="1"/>
</dbReference>
<dbReference type="EMBL" id="UOFZ01000006">
    <property type="protein sequence ID" value="VAX11924.1"/>
    <property type="molecule type" value="Genomic_DNA"/>
</dbReference>
<protein>
    <submittedName>
        <fullName evidence="6">RNase adapter protein RapZ</fullName>
    </submittedName>
</protein>
<feature type="domain" description="RapZ C-terminal" evidence="5">
    <location>
        <begin position="166"/>
        <end position="284"/>
    </location>
</feature>
<sequence length="285" mass="32456">MKLIIISGLSGSGKSIALNVLEDLQYYCIDNLPAAMLPALADQLLSSHNMDHEHIAVGIDARNTAADLANFSDILRDLRSRDVDIEIFFLEADNATLIKRFSETRRRHPLSNDEVPLSDAIIQERSLLEAIAVEADLHLDTSRTNIHQLRELIQSRVNNNDHGRLSLLFESFGFKQGIPVDADFIFDVRCIPNPHWQPSLRKLTGCDPAVAEFLEQHDDAIKMFEDIRNFLESWIPRFEADNRSYMTIAIGCTGGQHRSVYMVEKLTAWFKELRPGILHRHRELS</sequence>
<dbReference type="InterPro" id="IPR053931">
    <property type="entry name" value="RapZ_C"/>
</dbReference>
<organism evidence="6">
    <name type="scientific">hydrothermal vent metagenome</name>
    <dbReference type="NCBI Taxonomy" id="652676"/>
    <lineage>
        <taxon>unclassified sequences</taxon>
        <taxon>metagenomes</taxon>
        <taxon>ecological metagenomes</taxon>
    </lineage>
</organism>
<dbReference type="GO" id="GO:0005525">
    <property type="term" value="F:GTP binding"/>
    <property type="evidence" value="ECO:0007669"/>
    <property type="project" value="UniProtKB-KW"/>
</dbReference>
<feature type="domain" description="RapZ-like N-terminal" evidence="4">
    <location>
        <begin position="1"/>
        <end position="160"/>
    </location>
</feature>
<dbReference type="PIRSF" id="PIRSF005052">
    <property type="entry name" value="P-loopkin"/>
    <property type="match status" value="1"/>
</dbReference>
<dbReference type="GO" id="GO:0005524">
    <property type="term" value="F:ATP binding"/>
    <property type="evidence" value="ECO:0007669"/>
    <property type="project" value="UniProtKB-KW"/>
</dbReference>